<proteinExistence type="predicted"/>
<evidence type="ECO:0000259" key="2">
    <source>
        <dbReference type="PROSITE" id="PS51186"/>
    </source>
</evidence>
<name>A0ABS3Y699_9ACTN</name>
<dbReference type="Gene3D" id="3.40.630.30">
    <property type="match status" value="1"/>
</dbReference>
<protein>
    <submittedName>
        <fullName evidence="3">GNAT family N-acetyltransferase</fullName>
    </submittedName>
</protein>
<accession>A0ABS3Y699</accession>
<dbReference type="Pfam" id="PF00583">
    <property type="entry name" value="Acetyltransf_1"/>
    <property type="match status" value="1"/>
</dbReference>
<gene>
    <name evidence="3" type="ORF">JW613_32780</name>
</gene>
<feature type="region of interest" description="Disordered" evidence="1">
    <location>
        <begin position="1"/>
        <end position="21"/>
    </location>
</feature>
<dbReference type="PROSITE" id="PS51186">
    <property type="entry name" value="GNAT"/>
    <property type="match status" value="1"/>
</dbReference>
<keyword evidence="4" id="KW-1185">Reference proteome</keyword>
<organism evidence="3 4">
    <name type="scientific">Streptomyces smyrnaeus</name>
    <dbReference type="NCBI Taxonomy" id="1387713"/>
    <lineage>
        <taxon>Bacteria</taxon>
        <taxon>Bacillati</taxon>
        <taxon>Actinomycetota</taxon>
        <taxon>Actinomycetes</taxon>
        <taxon>Kitasatosporales</taxon>
        <taxon>Streptomycetaceae</taxon>
        <taxon>Streptomyces</taxon>
    </lineage>
</organism>
<feature type="domain" description="N-acetyltransferase" evidence="2">
    <location>
        <begin position="34"/>
        <end position="196"/>
    </location>
</feature>
<comment type="caution">
    <text evidence="3">The sequence shown here is derived from an EMBL/GenBank/DDBJ whole genome shotgun (WGS) entry which is preliminary data.</text>
</comment>
<evidence type="ECO:0000313" key="3">
    <source>
        <dbReference type="EMBL" id="MBO8203018.1"/>
    </source>
</evidence>
<dbReference type="EMBL" id="JAFFZM010000032">
    <property type="protein sequence ID" value="MBO8203018.1"/>
    <property type="molecule type" value="Genomic_DNA"/>
</dbReference>
<dbReference type="SUPFAM" id="SSF55729">
    <property type="entry name" value="Acyl-CoA N-acyltransferases (Nat)"/>
    <property type="match status" value="1"/>
</dbReference>
<evidence type="ECO:0000313" key="4">
    <source>
        <dbReference type="Proteomes" id="UP000721954"/>
    </source>
</evidence>
<dbReference type="RefSeq" id="WP_209214498.1">
    <property type="nucleotide sequence ID" value="NZ_JAFFZM010000032.1"/>
</dbReference>
<dbReference type="Proteomes" id="UP000721954">
    <property type="component" value="Unassembled WGS sequence"/>
</dbReference>
<sequence length="205" mass="22005">MRTGTAAPKPRPGAASRAETAASGWEAVRGLGTVRIRHILDSDWDSVAALERDAYAGLGLSEGPAALQSRASASPGTCFLLDVGSRTAGYLLALPYPAFRYPDLEQRQGATAFRTRNLHLHDIVVTRTLRRRGLAQHLLRHLTRTARARGHERISLVAVGGSERFWSARGFVPHPGVVPPGSGYGAGAVYMSRPVPCPVPQHEVS</sequence>
<dbReference type="GeneID" id="96263394"/>
<dbReference type="InterPro" id="IPR016181">
    <property type="entry name" value="Acyl_CoA_acyltransferase"/>
</dbReference>
<dbReference type="CDD" id="cd04301">
    <property type="entry name" value="NAT_SF"/>
    <property type="match status" value="1"/>
</dbReference>
<dbReference type="InterPro" id="IPR000182">
    <property type="entry name" value="GNAT_dom"/>
</dbReference>
<evidence type="ECO:0000256" key="1">
    <source>
        <dbReference type="SAM" id="MobiDB-lite"/>
    </source>
</evidence>
<reference evidence="3 4" key="1">
    <citation type="submission" date="2021-02" db="EMBL/GenBank/DDBJ databases">
        <title>Streptomyces spirodelae sp. nov., isolated from duckweed.</title>
        <authorList>
            <person name="Saimee Y."/>
            <person name="Duangmal K."/>
        </authorList>
    </citation>
    <scope>NUCLEOTIDE SEQUENCE [LARGE SCALE GENOMIC DNA]</scope>
    <source>
        <strain evidence="3 4">DSM 42105</strain>
    </source>
</reference>